<evidence type="ECO:0008006" key="5">
    <source>
        <dbReference type="Google" id="ProtNLM"/>
    </source>
</evidence>
<evidence type="ECO:0000256" key="1">
    <source>
        <dbReference type="SAM" id="MobiDB-lite"/>
    </source>
</evidence>
<dbReference type="AlphaFoldDB" id="A0A4D4J354"/>
<protein>
    <recommendedName>
        <fullName evidence="5">PpiC domain-containing protein</fullName>
    </recommendedName>
</protein>
<dbReference type="Gene3D" id="1.10.4030.10">
    <property type="entry name" value="Porin chaperone SurA, peptide-binding domain"/>
    <property type="match status" value="1"/>
</dbReference>
<evidence type="ECO:0000313" key="3">
    <source>
        <dbReference type="EMBL" id="GDY29874.1"/>
    </source>
</evidence>
<gene>
    <name evidence="3" type="ORF">GTS_15070</name>
</gene>
<comment type="caution">
    <text evidence="3">The sequence shown here is derived from an EMBL/GenBank/DDBJ whole genome shotgun (WGS) entry which is preliminary data.</text>
</comment>
<dbReference type="EMBL" id="BJFL01000005">
    <property type="protein sequence ID" value="GDY29874.1"/>
    <property type="molecule type" value="Genomic_DNA"/>
</dbReference>
<proteinExistence type="predicted"/>
<reference evidence="4" key="1">
    <citation type="submission" date="2019-04" db="EMBL/GenBank/DDBJ databases">
        <title>Draft genome sequence of Pseudonocardiaceae bacterium SL3-2-4.</title>
        <authorList>
            <person name="Ningsih F."/>
            <person name="Yokota A."/>
            <person name="Sakai Y."/>
            <person name="Nanatani K."/>
            <person name="Yabe S."/>
            <person name="Oetari A."/>
            <person name="Sjamsuridzal W."/>
        </authorList>
    </citation>
    <scope>NUCLEOTIDE SEQUENCE [LARGE SCALE GENOMIC DNA]</scope>
    <source>
        <strain evidence="4">SL3-2-4</strain>
    </source>
</reference>
<dbReference type="InterPro" id="IPR027304">
    <property type="entry name" value="Trigger_fact/SurA_dom_sf"/>
</dbReference>
<organism evidence="3 4">
    <name type="scientific">Gandjariella thermophila</name>
    <dbReference type="NCBI Taxonomy" id="1931992"/>
    <lineage>
        <taxon>Bacteria</taxon>
        <taxon>Bacillati</taxon>
        <taxon>Actinomycetota</taxon>
        <taxon>Actinomycetes</taxon>
        <taxon>Pseudonocardiales</taxon>
        <taxon>Pseudonocardiaceae</taxon>
        <taxon>Gandjariella</taxon>
    </lineage>
</organism>
<sequence>MVRPATIRSGRFLVTAVAAAVGALLAGCGSGPSQATSAVIVGNTAVSLDIVQQRVDAVLAKEPAAQQLQQQHKLDQVSRQVVQMAVWHELARQGAAREGITVDENQVSQLVDQAGGAEQASRGTIYDATTFRDRARDQLIMMQLGRKYLNRLTVTFDITQVGSRQAAVDKARQLAAQPDQAARVLQADQAAGVPAATNQKLTAAAAPSYALPLFGVRPGTVVAYSPQGDTSQWIVALVRDRHVDPATPANDGSVSPQEQQDPKQLAQVGLRMLAPLGDELGIRINPRYGLWDPVGMEVAPSAGEAEGFEIGPAGPAT</sequence>
<feature type="chain" id="PRO_5021026669" description="PpiC domain-containing protein" evidence="2">
    <location>
        <begin position="36"/>
        <end position="317"/>
    </location>
</feature>
<feature type="compositionally biased region" description="Polar residues" evidence="1">
    <location>
        <begin position="250"/>
        <end position="259"/>
    </location>
</feature>
<dbReference type="Proteomes" id="UP000298860">
    <property type="component" value="Unassembled WGS sequence"/>
</dbReference>
<evidence type="ECO:0000256" key="2">
    <source>
        <dbReference type="SAM" id="SignalP"/>
    </source>
</evidence>
<dbReference type="PROSITE" id="PS51257">
    <property type="entry name" value="PROKAR_LIPOPROTEIN"/>
    <property type="match status" value="1"/>
</dbReference>
<dbReference type="SUPFAM" id="SSF109998">
    <property type="entry name" value="Triger factor/SurA peptide-binding domain-like"/>
    <property type="match status" value="1"/>
</dbReference>
<name>A0A4D4J354_9PSEU</name>
<feature type="region of interest" description="Disordered" evidence="1">
    <location>
        <begin position="244"/>
        <end position="263"/>
    </location>
</feature>
<feature type="signal peptide" evidence="2">
    <location>
        <begin position="1"/>
        <end position="35"/>
    </location>
</feature>
<evidence type="ECO:0000313" key="4">
    <source>
        <dbReference type="Proteomes" id="UP000298860"/>
    </source>
</evidence>
<keyword evidence="2" id="KW-0732">Signal</keyword>
<keyword evidence="4" id="KW-1185">Reference proteome</keyword>
<accession>A0A4D4J354</accession>